<name>A0ABQ6WUA5_9EURO</name>
<proteinExistence type="predicted"/>
<keyword evidence="1" id="KW-1133">Transmembrane helix</keyword>
<protein>
    <submittedName>
        <fullName evidence="2">Uncharacterized protein</fullName>
    </submittedName>
</protein>
<evidence type="ECO:0000313" key="3">
    <source>
        <dbReference type="Proteomes" id="UP000325395"/>
    </source>
</evidence>
<gene>
    <name evidence="2" type="ORF">BDV36DRAFT_249331</name>
</gene>
<evidence type="ECO:0000256" key="1">
    <source>
        <dbReference type="SAM" id="Phobius"/>
    </source>
</evidence>
<dbReference type="EMBL" id="ML735707">
    <property type="protein sequence ID" value="KAE8420686.1"/>
    <property type="molecule type" value="Genomic_DNA"/>
</dbReference>
<keyword evidence="1" id="KW-0812">Transmembrane</keyword>
<organism evidence="2 3">
    <name type="scientific">Aspergillus pseudocaelatus</name>
    <dbReference type="NCBI Taxonomy" id="1825620"/>
    <lineage>
        <taxon>Eukaryota</taxon>
        <taxon>Fungi</taxon>
        <taxon>Dikarya</taxon>
        <taxon>Ascomycota</taxon>
        <taxon>Pezizomycotina</taxon>
        <taxon>Eurotiomycetes</taxon>
        <taxon>Eurotiomycetidae</taxon>
        <taxon>Eurotiales</taxon>
        <taxon>Aspergillaceae</taxon>
        <taxon>Aspergillus</taxon>
        <taxon>Aspergillus subgen. Circumdati</taxon>
    </lineage>
</organism>
<feature type="transmembrane region" description="Helical" evidence="1">
    <location>
        <begin position="40"/>
        <end position="61"/>
    </location>
</feature>
<keyword evidence="3" id="KW-1185">Reference proteome</keyword>
<accession>A0ABQ6WUA5</accession>
<sequence>MNIYLCFGVVDQSRCLYRYHVHILRLHGHILYYVKFYSSWFIHMLTSYLFFFVCYFSQLFINKILPFNTCPSSMHGPSANSPIP</sequence>
<keyword evidence="1" id="KW-0472">Membrane</keyword>
<evidence type="ECO:0000313" key="2">
    <source>
        <dbReference type="EMBL" id="KAE8420686.1"/>
    </source>
</evidence>
<reference evidence="2 3" key="1">
    <citation type="submission" date="2019-04" db="EMBL/GenBank/DDBJ databases">
        <authorList>
            <consortium name="DOE Joint Genome Institute"/>
            <person name="Mondo S."/>
            <person name="Kjaerbolling I."/>
            <person name="Vesth T."/>
            <person name="Frisvad J.C."/>
            <person name="Nybo J.L."/>
            <person name="Theobald S."/>
            <person name="Kildgaard S."/>
            <person name="Isbrandt T."/>
            <person name="Kuo A."/>
            <person name="Sato A."/>
            <person name="Lyhne E.K."/>
            <person name="Kogle M.E."/>
            <person name="Wiebenga A."/>
            <person name="Kun R.S."/>
            <person name="Lubbers R.J."/>
            <person name="Makela M.R."/>
            <person name="Barry K."/>
            <person name="Chovatia M."/>
            <person name="Clum A."/>
            <person name="Daum C."/>
            <person name="Haridas S."/>
            <person name="He G."/>
            <person name="LaButti K."/>
            <person name="Lipzen A."/>
            <person name="Riley R."/>
            <person name="Salamov A."/>
            <person name="Simmons B.A."/>
            <person name="Magnuson J.K."/>
            <person name="Henrissat B."/>
            <person name="Mortensen U.H."/>
            <person name="Larsen T.O."/>
            <person name="Devries R.P."/>
            <person name="Grigoriev I.V."/>
            <person name="Machida M."/>
            <person name="Baker S.E."/>
            <person name="Andersen M.R."/>
            <person name="Cantor M.N."/>
            <person name="Hua S.X."/>
        </authorList>
    </citation>
    <scope>NUCLEOTIDE SEQUENCE [LARGE SCALE GENOMIC DNA]</scope>
    <source>
        <strain evidence="2 3">CBS 117616</strain>
    </source>
</reference>
<dbReference type="Proteomes" id="UP000325395">
    <property type="component" value="Unassembled WGS sequence"/>
</dbReference>